<evidence type="ECO:0000256" key="1">
    <source>
        <dbReference type="SAM" id="Phobius"/>
    </source>
</evidence>
<keyword evidence="1" id="KW-0812">Transmembrane</keyword>
<dbReference type="EMBL" id="FPIY01000001">
    <property type="protein sequence ID" value="SFW30479.1"/>
    <property type="molecule type" value="Genomic_DNA"/>
</dbReference>
<dbReference type="OrthoDB" id="1099888at2"/>
<accession>A0A1K1N560</accession>
<evidence type="ECO:0000313" key="2">
    <source>
        <dbReference type="EMBL" id="SFW30479.1"/>
    </source>
</evidence>
<dbReference type="Proteomes" id="UP000183257">
    <property type="component" value="Unassembled WGS sequence"/>
</dbReference>
<reference evidence="3" key="1">
    <citation type="submission" date="2016-11" db="EMBL/GenBank/DDBJ databases">
        <authorList>
            <person name="Varghese N."/>
            <person name="Submissions S."/>
        </authorList>
    </citation>
    <scope>NUCLEOTIDE SEQUENCE [LARGE SCALE GENOMIC DNA]</scope>
    <source>
        <strain evidence="3">DSM 24786</strain>
    </source>
</reference>
<gene>
    <name evidence="2" type="ORF">SAMN05660313_01182</name>
</gene>
<feature type="transmembrane region" description="Helical" evidence="1">
    <location>
        <begin position="12"/>
        <end position="38"/>
    </location>
</feature>
<dbReference type="STRING" id="76595.SAMN05660313_01182"/>
<dbReference type="AlphaFoldDB" id="A0A1K1N560"/>
<evidence type="ECO:0000313" key="3">
    <source>
        <dbReference type="Proteomes" id="UP000183257"/>
    </source>
</evidence>
<dbReference type="NCBIfam" id="NF040945">
    <property type="entry name" value="CCC_membrane"/>
    <property type="match status" value="1"/>
</dbReference>
<keyword evidence="3" id="KW-1185">Reference proteome</keyword>
<organism evidence="2 3">
    <name type="scientific">Cellulophaga fucicola</name>
    <dbReference type="NCBI Taxonomy" id="76595"/>
    <lineage>
        <taxon>Bacteria</taxon>
        <taxon>Pseudomonadati</taxon>
        <taxon>Bacteroidota</taxon>
        <taxon>Flavobacteriia</taxon>
        <taxon>Flavobacteriales</taxon>
        <taxon>Flavobacteriaceae</taxon>
        <taxon>Cellulophaga</taxon>
    </lineage>
</organism>
<keyword evidence="1" id="KW-1133">Transmembrane helix</keyword>
<evidence type="ECO:0008006" key="4">
    <source>
        <dbReference type="Google" id="ProtNLM"/>
    </source>
</evidence>
<protein>
    <recommendedName>
        <fullName evidence="4">DUF4190 domain-containing protein</fullName>
    </recommendedName>
</protein>
<proteinExistence type="predicted"/>
<name>A0A1K1N560_9FLAO</name>
<keyword evidence="1" id="KW-0472">Membrane</keyword>
<dbReference type="RefSeq" id="WP_072302817.1">
    <property type="nucleotide sequence ID" value="NZ_FPIY01000001.1"/>
</dbReference>
<sequence>MEQEKLPNGTMIIVLGILGYLCCCLAGLGIIPSAIAYFMATKAEKIYAENPEGYDNAGQIKTGKIVALIAVILNVLVMIRWIYVFATGGMEAIQEAISQIQEGMDAAQ</sequence>
<feature type="transmembrane region" description="Helical" evidence="1">
    <location>
        <begin position="65"/>
        <end position="83"/>
    </location>
</feature>